<protein>
    <recommendedName>
        <fullName evidence="2">7TM GPCR serpentine receptor class x (Srx) domain-containing protein</fullName>
    </recommendedName>
</protein>
<dbReference type="Gene3D" id="1.20.1070.10">
    <property type="entry name" value="Rhodopsin 7-helix transmembrane proteins"/>
    <property type="match status" value="1"/>
</dbReference>
<dbReference type="InterPro" id="IPR019430">
    <property type="entry name" value="7TM_GPCR_serpentine_rcpt_Srx"/>
</dbReference>
<dbReference type="AlphaFoldDB" id="A0A0B1SX14"/>
<evidence type="ECO:0000256" key="1">
    <source>
        <dbReference type="SAM" id="Phobius"/>
    </source>
</evidence>
<evidence type="ECO:0000259" key="2">
    <source>
        <dbReference type="Pfam" id="PF10328"/>
    </source>
</evidence>
<name>A0A0B1SX14_OESDE</name>
<feature type="domain" description="7TM GPCR serpentine receptor class x (Srx)" evidence="2">
    <location>
        <begin position="135"/>
        <end position="197"/>
    </location>
</feature>
<dbReference type="Proteomes" id="UP000053660">
    <property type="component" value="Unassembled WGS sequence"/>
</dbReference>
<reference evidence="3 4" key="1">
    <citation type="submission" date="2014-03" db="EMBL/GenBank/DDBJ databases">
        <title>Draft genome of the hookworm Oesophagostomum dentatum.</title>
        <authorList>
            <person name="Mitreva M."/>
        </authorList>
    </citation>
    <scope>NUCLEOTIDE SEQUENCE [LARGE SCALE GENOMIC DNA]</scope>
    <source>
        <strain evidence="3 4">OD-Hann</strain>
    </source>
</reference>
<gene>
    <name evidence="3" type="ORF">OESDEN_10664</name>
</gene>
<keyword evidence="1" id="KW-0812">Transmembrane</keyword>
<organism evidence="3 4">
    <name type="scientific">Oesophagostomum dentatum</name>
    <name type="common">Nodular worm</name>
    <dbReference type="NCBI Taxonomy" id="61180"/>
    <lineage>
        <taxon>Eukaryota</taxon>
        <taxon>Metazoa</taxon>
        <taxon>Ecdysozoa</taxon>
        <taxon>Nematoda</taxon>
        <taxon>Chromadorea</taxon>
        <taxon>Rhabditida</taxon>
        <taxon>Rhabditina</taxon>
        <taxon>Rhabditomorpha</taxon>
        <taxon>Strongyloidea</taxon>
        <taxon>Strongylidae</taxon>
        <taxon>Oesophagostomum</taxon>
    </lineage>
</organism>
<dbReference type="PANTHER" id="PTHR23017:SF3">
    <property type="entry name" value="G-PROTEIN COUPLED RECEPTORS FAMILY 1 PROFILE DOMAIN-CONTAINING PROTEIN"/>
    <property type="match status" value="1"/>
</dbReference>
<feature type="domain" description="7TM GPCR serpentine receptor class x (Srx)" evidence="2">
    <location>
        <begin position="52"/>
        <end position="128"/>
    </location>
</feature>
<feature type="transmembrane region" description="Helical" evidence="1">
    <location>
        <begin position="44"/>
        <end position="66"/>
    </location>
</feature>
<feature type="transmembrane region" description="Helical" evidence="1">
    <location>
        <begin position="105"/>
        <end position="127"/>
    </location>
</feature>
<dbReference type="Pfam" id="PF10328">
    <property type="entry name" value="7TM_GPCR_Srx"/>
    <property type="match status" value="2"/>
</dbReference>
<feature type="transmembrane region" description="Helical" evidence="1">
    <location>
        <begin position="148"/>
        <end position="171"/>
    </location>
</feature>
<sequence length="197" mass="22205">MDDPQIHVCFPFCSTDLQTPESASCSLFQMLHDTSVSEKNPENMIVSSIIAVVGIFGMFSNAAAIISVLCNPVLRSSFGVLCLSHSVANMGVLFVFVFWLAPVTLIQSGISTGVVGKLLGQANIMFWNHAASMKSYCEQRRKRRQIEARFFMQTLYHNALFFYELSSFYYVTTLFENRWAVFFTSTFAWELCHALDG</sequence>
<keyword evidence="1" id="KW-1133">Transmembrane helix</keyword>
<proteinExistence type="predicted"/>
<keyword evidence="4" id="KW-1185">Reference proteome</keyword>
<dbReference type="OrthoDB" id="5861546at2759"/>
<feature type="transmembrane region" description="Helical" evidence="1">
    <location>
        <begin position="78"/>
        <end position="99"/>
    </location>
</feature>
<accession>A0A0B1SX14</accession>
<dbReference type="PANTHER" id="PTHR23017">
    <property type="entry name" value="SERPENTINE RECEPTOR, CLASS X"/>
    <property type="match status" value="1"/>
</dbReference>
<evidence type="ECO:0000313" key="3">
    <source>
        <dbReference type="EMBL" id="KHJ89509.1"/>
    </source>
</evidence>
<dbReference type="EMBL" id="KN554118">
    <property type="protein sequence ID" value="KHJ89509.1"/>
    <property type="molecule type" value="Genomic_DNA"/>
</dbReference>
<evidence type="ECO:0000313" key="4">
    <source>
        <dbReference type="Proteomes" id="UP000053660"/>
    </source>
</evidence>
<keyword evidence="1" id="KW-0472">Membrane</keyword>